<reference evidence="4 5" key="1">
    <citation type="journal article" date="2023" name="Commun. Biol.">
        <title>Genome analysis of Parmales, the sister group of diatoms, reveals the evolutionary specialization of diatoms from phago-mixotrophs to photoautotrophs.</title>
        <authorList>
            <person name="Ban H."/>
            <person name="Sato S."/>
            <person name="Yoshikawa S."/>
            <person name="Yamada K."/>
            <person name="Nakamura Y."/>
            <person name="Ichinomiya M."/>
            <person name="Sato N."/>
            <person name="Blanc-Mathieu R."/>
            <person name="Endo H."/>
            <person name="Kuwata A."/>
            <person name="Ogata H."/>
        </authorList>
    </citation>
    <scope>NUCLEOTIDE SEQUENCE [LARGE SCALE GENOMIC DNA]</scope>
</reference>
<dbReference type="Proteomes" id="UP001165060">
    <property type="component" value="Unassembled WGS sequence"/>
</dbReference>
<keyword evidence="3" id="KW-0963">Cytoplasm</keyword>
<dbReference type="InterPro" id="IPR036126">
    <property type="entry name" value="TBCA_sf"/>
</dbReference>
<dbReference type="Pfam" id="PF02970">
    <property type="entry name" value="TBCA"/>
    <property type="match status" value="1"/>
</dbReference>
<gene>
    <name evidence="4" type="ORF">TeGR_g9533</name>
</gene>
<dbReference type="PANTHER" id="PTHR21500:SF0">
    <property type="entry name" value="TUBULIN-SPECIFIC CHAPERONE A"/>
    <property type="match status" value="1"/>
</dbReference>
<keyword evidence="3" id="KW-0206">Cytoskeleton</keyword>
<evidence type="ECO:0000313" key="5">
    <source>
        <dbReference type="Proteomes" id="UP001165060"/>
    </source>
</evidence>
<sequence length="137" mass="15267">MPTDRQKRDAKKDYPRQLMIMTKSVQRMMKEVGVYEKEVVDNTAKLAAIKEDSLKDEFDYKNFENVLAESVMMVPDSKARLATAVEELAVFVQTAKDEAGVQDSEWWAVAGDLVSKENSAANDVQATAVDVAEGEAF</sequence>
<evidence type="ECO:0000256" key="2">
    <source>
        <dbReference type="ARBA" id="ARBA00023186"/>
    </source>
</evidence>
<comment type="subcellular location">
    <subcellularLocation>
        <location evidence="3">Cytoplasm</location>
        <location evidence="3">Cytoskeleton</location>
    </subcellularLocation>
</comment>
<dbReference type="InterPro" id="IPR004226">
    <property type="entry name" value="TBCA"/>
</dbReference>
<evidence type="ECO:0000256" key="3">
    <source>
        <dbReference type="RuleBase" id="RU364030"/>
    </source>
</evidence>
<keyword evidence="3" id="KW-0493">Microtubule</keyword>
<comment type="caution">
    <text evidence="4">The sequence shown here is derived from an EMBL/GenBank/DDBJ whole genome shotgun (WGS) entry which is preliminary data.</text>
</comment>
<dbReference type="EMBL" id="BRYB01006556">
    <property type="protein sequence ID" value="GMI51623.1"/>
    <property type="molecule type" value="Genomic_DNA"/>
</dbReference>
<name>A0ABQ6NA34_9STRA</name>
<accession>A0ABQ6NA34</accession>
<evidence type="ECO:0000256" key="1">
    <source>
        <dbReference type="ARBA" id="ARBA00006806"/>
    </source>
</evidence>
<dbReference type="PANTHER" id="PTHR21500">
    <property type="entry name" value="TUBULIN-SPECIFIC CHAPERONE A"/>
    <property type="match status" value="1"/>
</dbReference>
<protein>
    <recommendedName>
        <fullName evidence="3">Tubulin-specific chaperone A</fullName>
    </recommendedName>
</protein>
<keyword evidence="2 3" id="KW-0143">Chaperone</keyword>
<organism evidence="4 5">
    <name type="scientific">Tetraparma gracilis</name>
    <dbReference type="NCBI Taxonomy" id="2962635"/>
    <lineage>
        <taxon>Eukaryota</taxon>
        <taxon>Sar</taxon>
        <taxon>Stramenopiles</taxon>
        <taxon>Ochrophyta</taxon>
        <taxon>Bolidophyceae</taxon>
        <taxon>Parmales</taxon>
        <taxon>Triparmaceae</taxon>
        <taxon>Tetraparma</taxon>
    </lineage>
</organism>
<comment type="similarity">
    <text evidence="1 3">Belongs to the TBCA family.</text>
</comment>
<comment type="subunit">
    <text evidence="3">Supercomplex made of cofactors A to E. Cofactors A and D function by capturing and stabilizing tubulin in a quasi-native conformation. Cofactor E binds to the cofactor D-tubulin complex; interaction with cofactor C then causes the release of tubulin polypeptides that are committed to the native state.</text>
</comment>
<keyword evidence="5" id="KW-1185">Reference proteome</keyword>
<dbReference type="Gene3D" id="1.20.58.90">
    <property type="match status" value="1"/>
</dbReference>
<proteinExistence type="inferred from homology"/>
<evidence type="ECO:0000313" key="4">
    <source>
        <dbReference type="EMBL" id="GMI51623.1"/>
    </source>
</evidence>
<dbReference type="SUPFAM" id="SSF46988">
    <property type="entry name" value="Tubulin chaperone cofactor A"/>
    <property type="match status" value="1"/>
</dbReference>